<gene>
    <name evidence="1" type="ORF">GUL26_30480</name>
</gene>
<dbReference type="Pfam" id="PF10765">
    <property type="entry name" value="Phage_P22_NinX"/>
    <property type="match status" value="1"/>
</dbReference>
<protein>
    <submittedName>
        <fullName evidence="1">DUF2591 domain-containing protein</fullName>
    </submittedName>
</protein>
<proteinExistence type="predicted"/>
<name>A0A6B1YM66_PSEAI</name>
<evidence type="ECO:0000313" key="1">
    <source>
        <dbReference type="EMBL" id="MZZ16597.1"/>
    </source>
</evidence>
<dbReference type="AlphaFoldDB" id="A0A6B1YM66"/>
<accession>A0A6B1YM66</accession>
<evidence type="ECO:0000313" key="2">
    <source>
        <dbReference type="Proteomes" id="UP000644192"/>
    </source>
</evidence>
<reference evidence="1" key="1">
    <citation type="submission" date="2020-01" db="EMBL/GenBank/DDBJ databases">
        <title>Bacteria Cultured from War Wounds Associated with the Conflict in Eastern Ukraine.</title>
        <authorList>
            <person name="Snesrud E."/>
            <person name="Galac M.R."/>
            <person name="Mc Gann P."/>
            <person name="Valentine K."/>
            <person name="Viacheslav K."/>
        </authorList>
    </citation>
    <scope>NUCLEOTIDE SEQUENCE</scope>
    <source>
        <strain evidence="1">VNMU148</strain>
    </source>
</reference>
<sequence length="150" mass="16091">MALHGSMVEVRASDLEGVALDWAVANAKTGKVLVFPEGEHFPPDGSISLNDDDFTLWLNDGEGDSEWWSPSTLWSQCGPLLDEHILSLRVAVEPKAGWEAVGGVKYSATAKDRDGCEKMAFGDTRMVATCRAVVEAELGALVSVPAELLC</sequence>
<dbReference type="Proteomes" id="UP000644192">
    <property type="component" value="Unassembled WGS sequence"/>
</dbReference>
<comment type="caution">
    <text evidence="1">The sequence shown here is derived from an EMBL/GenBank/DDBJ whole genome shotgun (WGS) entry which is preliminary data.</text>
</comment>
<organism evidence="1 2">
    <name type="scientific">Pseudomonas aeruginosa</name>
    <dbReference type="NCBI Taxonomy" id="287"/>
    <lineage>
        <taxon>Bacteria</taxon>
        <taxon>Pseudomonadati</taxon>
        <taxon>Pseudomonadota</taxon>
        <taxon>Gammaproteobacteria</taxon>
        <taxon>Pseudomonadales</taxon>
        <taxon>Pseudomonadaceae</taxon>
        <taxon>Pseudomonas</taxon>
    </lineage>
</organism>
<dbReference type="InterPro" id="IPR019701">
    <property type="entry name" value="Phage_P22_NinX"/>
</dbReference>
<dbReference type="RefSeq" id="WP_121347219.1">
    <property type="nucleotide sequence ID" value="NZ_JBIDIV010000019.1"/>
</dbReference>
<dbReference type="EMBL" id="WXZT01000029">
    <property type="protein sequence ID" value="MZZ16597.1"/>
    <property type="molecule type" value="Genomic_DNA"/>
</dbReference>